<dbReference type="PANTHER" id="PTHR35011:SF2">
    <property type="entry name" value="2,3-DIKETO-L-GULONATE TRAP TRANSPORTER SMALL PERMEASE PROTEIN YIAM"/>
    <property type="match status" value="1"/>
</dbReference>
<protein>
    <submittedName>
        <fullName evidence="11">TRAP-type C4-dicarboxylate transport system permease small subunit</fullName>
    </submittedName>
</protein>
<evidence type="ECO:0000256" key="4">
    <source>
        <dbReference type="ARBA" id="ARBA00022519"/>
    </source>
</evidence>
<organism evidence="11 12">
    <name type="scientific">Spirochaeta isovalerica</name>
    <dbReference type="NCBI Taxonomy" id="150"/>
    <lineage>
        <taxon>Bacteria</taxon>
        <taxon>Pseudomonadati</taxon>
        <taxon>Spirochaetota</taxon>
        <taxon>Spirochaetia</taxon>
        <taxon>Spirochaetales</taxon>
        <taxon>Spirochaetaceae</taxon>
        <taxon>Spirochaeta</taxon>
    </lineage>
</organism>
<dbReference type="RefSeq" id="WP_184746912.1">
    <property type="nucleotide sequence ID" value="NZ_JACHGJ010000004.1"/>
</dbReference>
<dbReference type="InterPro" id="IPR055348">
    <property type="entry name" value="DctQ"/>
</dbReference>
<dbReference type="GO" id="GO:0022857">
    <property type="term" value="F:transmembrane transporter activity"/>
    <property type="evidence" value="ECO:0007669"/>
    <property type="project" value="TreeGrafter"/>
</dbReference>
<dbReference type="Proteomes" id="UP000587760">
    <property type="component" value="Unassembled WGS sequence"/>
</dbReference>
<feature type="transmembrane region" description="Helical" evidence="9">
    <location>
        <begin position="12"/>
        <end position="34"/>
    </location>
</feature>
<evidence type="ECO:0000256" key="8">
    <source>
        <dbReference type="ARBA" id="ARBA00038436"/>
    </source>
</evidence>
<feature type="domain" description="Tripartite ATP-independent periplasmic transporters DctQ component" evidence="10">
    <location>
        <begin position="24"/>
        <end position="151"/>
    </location>
</feature>
<evidence type="ECO:0000256" key="1">
    <source>
        <dbReference type="ARBA" id="ARBA00004429"/>
    </source>
</evidence>
<comment type="similarity">
    <text evidence="8">Belongs to the TRAP transporter small permease family.</text>
</comment>
<accession>A0A841RBA6</accession>
<sequence length="160" mass="18589">MERFVRYIRNVELGLGAAFITIFFITIVIQVFSRYLGITVMWTGEVSTYSFTWAVFMGAGAMTYENKHFAFDSLLHHLKGKKKEILKIFISLIILIFSLATLYYGVIITQKFWNYRWINLPIKMGWTWLCVPILGGTAALYSFTHILDHIKNYRKGGMPL</sequence>
<dbReference type="AlphaFoldDB" id="A0A841RBA6"/>
<evidence type="ECO:0000256" key="9">
    <source>
        <dbReference type="SAM" id="Phobius"/>
    </source>
</evidence>
<evidence type="ECO:0000256" key="3">
    <source>
        <dbReference type="ARBA" id="ARBA00022475"/>
    </source>
</evidence>
<reference evidence="11 12" key="1">
    <citation type="submission" date="2020-08" db="EMBL/GenBank/DDBJ databases">
        <title>Genomic Encyclopedia of Type Strains, Phase IV (KMG-IV): sequencing the most valuable type-strain genomes for metagenomic binning, comparative biology and taxonomic classification.</title>
        <authorList>
            <person name="Goeker M."/>
        </authorList>
    </citation>
    <scope>NUCLEOTIDE SEQUENCE [LARGE SCALE GENOMIC DNA]</scope>
    <source>
        <strain evidence="11 12">DSM 2461</strain>
    </source>
</reference>
<keyword evidence="5 9" id="KW-0812">Transmembrane</keyword>
<evidence type="ECO:0000259" key="10">
    <source>
        <dbReference type="Pfam" id="PF04290"/>
    </source>
</evidence>
<evidence type="ECO:0000256" key="6">
    <source>
        <dbReference type="ARBA" id="ARBA00022989"/>
    </source>
</evidence>
<proteinExistence type="inferred from homology"/>
<evidence type="ECO:0000256" key="2">
    <source>
        <dbReference type="ARBA" id="ARBA00022448"/>
    </source>
</evidence>
<feature type="transmembrane region" description="Helical" evidence="9">
    <location>
        <begin position="85"/>
        <end position="106"/>
    </location>
</feature>
<dbReference type="EMBL" id="JACHGJ010000004">
    <property type="protein sequence ID" value="MBB6480641.1"/>
    <property type="molecule type" value="Genomic_DNA"/>
</dbReference>
<dbReference type="InterPro" id="IPR007387">
    <property type="entry name" value="TRAP_DctQ"/>
</dbReference>
<keyword evidence="3" id="KW-1003">Cell membrane</keyword>
<feature type="transmembrane region" description="Helical" evidence="9">
    <location>
        <begin position="126"/>
        <end position="147"/>
    </location>
</feature>
<keyword evidence="4" id="KW-0997">Cell inner membrane</keyword>
<evidence type="ECO:0000313" key="12">
    <source>
        <dbReference type="Proteomes" id="UP000587760"/>
    </source>
</evidence>
<comment type="subcellular location">
    <subcellularLocation>
        <location evidence="1">Cell inner membrane</location>
        <topology evidence="1">Multi-pass membrane protein</topology>
    </subcellularLocation>
</comment>
<evidence type="ECO:0000313" key="11">
    <source>
        <dbReference type="EMBL" id="MBB6480641.1"/>
    </source>
</evidence>
<keyword evidence="6 9" id="KW-1133">Transmembrane helix</keyword>
<keyword evidence="12" id="KW-1185">Reference proteome</keyword>
<evidence type="ECO:0000256" key="7">
    <source>
        <dbReference type="ARBA" id="ARBA00023136"/>
    </source>
</evidence>
<evidence type="ECO:0000256" key="5">
    <source>
        <dbReference type="ARBA" id="ARBA00022692"/>
    </source>
</evidence>
<gene>
    <name evidence="11" type="ORF">HNR50_002314</name>
</gene>
<feature type="transmembrane region" description="Helical" evidence="9">
    <location>
        <begin position="46"/>
        <end position="64"/>
    </location>
</feature>
<keyword evidence="2" id="KW-0813">Transport</keyword>
<dbReference type="GO" id="GO:0005886">
    <property type="term" value="C:plasma membrane"/>
    <property type="evidence" value="ECO:0007669"/>
    <property type="project" value="UniProtKB-SubCell"/>
</dbReference>
<name>A0A841RBA6_9SPIO</name>
<dbReference type="GO" id="GO:0015740">
    <property type="term" value="P:C4-dicarboxylate transport"/>
    <property type="evidence" value="ECO:0007669"/>
    <property type="project" value="TreeGrafter"/>
</dbReference>
<dbReference type="Pfam" id="PF04290">
    <property type="entry name" value="DctQ"/>
    <property type="match status" value="1"/>
</dbReference>
<comment type="caution">
    <text evidence="11">The sequence shown here is derived from an EMBL/GenBank/DDBJ whole genome shotgun (WGS) entry which is preliminary data.</text>
</comment>
<keyword evidence="7 9" id="KW-0472">Membrane</keyword>
<dbReference type="PANTHER" id="PTHR35011">
    <property type="entry name" value="2,3-DIKETO-L-GULONATE TRAP TRANSPORTER SMALL PERMEASE PROTEIN YIAM"/>
    <property type="match status" value="1"/>
</dbReference>